<comment type="caution">
    <text evidence="2">The sequence shown here is derived from an EMBL/GenBank/DDBJ whole genome shotgun (WGS) entry which is preliminary data.</text>
</comment>
<dbReference type="Proteomes" id="UP001430848">
    <property type="component" value="Unassembled WGS sequence"/>
</dbReference>
<proteinExistence type="predicted"/>
<keyword evidence="3" id="KW-1185">Reference proteome</keyword>
<organism evidence="2 3">
    <name type="scientific">Diaporthe eres</name>
    <name type="common">Phomopsis oblonga</name>
    <dbReference type="NCBI Taxonomy" id="83184"/>
    <lineage>
        <taxon>Eukaryota</taxon>
        <taxon>Fungi</taxon>
        <taxon>Dikarya</taxon>
        <taxon>Ascomycota</taxon>
        <taxon>Pezizomycotina</taxon>
        <taxon>Sordariomycetes</taxon>
        <taxon>Sordariomycetidae</taxon>
        <taxon>Diaporthales</taxon>
        <taxon>Diaporthaceae</taxon>
        <taxon>Diaporthe</taxon>
        <taxon>Diaporthe eres species complex</taxon>
    </lineage>
</organism>
<dbReference type="InterPro" id="IPR058257">
    <property type="entry name" value="CorA-like_dom"/>
</dbReference>
<dbReference type="Pfam" id="PF26616">
    <property type="entry name" value="CorA-like"/>
    <property type="match status" value="1"/>
</dbReference>
<accession>A0ABR1NQ46</accession>
<feature type="domain" description="CorA-like transporter" evidence="1">
    <location>
        <begin position="1"/>
        <end position="112"/>
    </location>
</feature>
<evidence type="ECO:0000313" key="2">
    <source>
        <dbReference type="EMBL" id="KAK7710891.1"/>
    </source>
</evidence>
<sequence>MPSFLDFLFAYGSMNTKREARSSGFRVESNLAGANGISVIDQFGRSDRRYQISYNIKSLSRYAVSNNWDDIVRQVAVHHQFDATTGKQLWIFGDPHADLKKAIGTRFREQHQHAVFDGMFQDISKPNMDMVQNVQWRILGLDEAIVVLESNEAIMTSLGKFYSDASQELQDGLLPGVEDSRVKEALKSFTYDLNNHIREAQLQRQHLMVLQKILTERKSMVRSIILFRF</sequence>
<evidence type="ECO:0000259" key="1">
    <source>
        <dbReference type="Pfam" id="PF26616"/>
    </source>
</evidence>
<evidence type="ECO:0000313" key="3">
    <source>
        <dbReference type="Proteomes" id="UP001430848"/>
    </source>
</evidence>
<gene>
    <name evidence="2" type="ORF">SLS63_012854</name>
</gene>
<protein>
    <recommendedName>
        <fullName evidence="1">CorA-like transporter domain-containing protein</fullName>
    </recommendedName>
</protein>
<reference evidence="2 3" key="1">
    <citation type="submission" date="2024-02" db="EMBL/GenBank/DDBJ databases">
        <title>De novo assembly and annotation of 12 fungi associated with fruit tree decline syndrome in Ontario, Canada.</title>
        <authorList>
            <person name="Sulman M."/>
            <person name="Ellouze W."/>
            <person name="Ilyukhin E."/>
        </authorList>
    </citation>
    <scope>NUCLEOTIDE SEQUENCE [LARGE SCALE GENOMIC DNA]</scope>
    <source>
        <strain evidence="2 3">M169</strain>
    </source>
</reference>
<dbReference type="EMBL" id="JAKNSF020000153">
    <property type="protein sequence ID" value="KAK7710891.1"/>
    <property type="molecule type" value="Genomic_DNA"/>
</dbReference>
<name>A0ABR1NQ46_DIAER</name>